<proteinExistence type="predicted"/>
<dbReference type="SMART" id="SM00753">
    <property type="entry name" value="PAM"/>
    <property type="match status" value="1"/>
</dbReference>
<dbReference type="GO" id="GO:0006368">
    <property type="term" value="P:transcription elongation by RNA polymerase II"/>
    <property type="evidence" value="ECO:0007669"/>
    <property type="project" value="TreeGrafter"/>
</dbReference>
<dbReference type="GO" id="GO:0003690">
    <property type="term" value="F:double-stranded DNA binding"/>
    <property type="evidence" value="ECO:0007669"/>
    <property type="project" value="InterPro"/>
</dbReference>
<dbReference type="GO" id="GO:0000973">
    <property type="term" value="P:post-transcriptional tethering of RNA polymerase II gene DNA at nuclear periphery"/>
    <property type="evidence" value="ECO:0007669"/>
    <property type="project" value="TreeGrafter"/>
</dbReference>
<dbReference type="OrthoDB" id="10252687at2759"/>
<dbReference type="GO" id="GO:0003723">
    <property type="term" value="F:RNA binding"/>
    <property type="evidence" value="ECO:0007669"/>
    <property type="project" value="InterPro"/>
</dbReference>
<dbReference type="PANTHER" id="PTHR12732">
    <property type="entry name" value="UNCHARACTERIZED PROTEASOME COMPONENT REGION PCI-CONTAINING"/>
    <property type="match status" value="1"/>
</dbReference>
<dbReference type="GO" id="GO:0070390">
    <property type="term" value="C:transcription export complex 2"/>
    <property type="evidence" value="ECO:0007669"/>
    <property type="project" value="TreeGrafter"/>
</dbReference>
<comment type="caution">
    <text evidence="2">The sequence shown here is derived from an EMBL/GenBank/DDBJ whole genome shotgun (WGS) entry which is preliminary data.</text>
</comment>
<reference evidence="2 3" key="1">
    <citation type="submission" date="2016-11" db="EMBL/GenBank/DDBJ databases">
        <title>The macronuclear genome of Stentor coeruleus: a giant cell with tiny introns.</title>
        <authorList>
            <person name="Slabodnick M."/>
            <person name="Ruby J.G."/>
            <person name="Reiff S.B."/>
            <person name="Swart E.C."/>
            <person name="Gosai S."/>
            <person name="Prabakaran S."/>
            <person name="Witkowska E."/>
            <person name="Larue G.E."/>
            <person name="Fisher S."/>
            <person name="Freeman R.M."/>
            <person name="Gunawardena J."/>
            <person name="Chu W."/>
            <person name="Stover N.A."/>
            <person name="Gregory B.D."/>
            <person name="Nowacki M."/>
            <person name="Derisi J."/>
            <person name="Roy S.W."/>
            <person name="Marshall W.F."/>
            <person name="Sood P."/>
        </authorList>
    </citation>
    <scope>NUCLEOTIDE SEQUENCE [LARGE SCALE GENOMIC DNA]</scope>
    <source>
        <strain evidence="2">WM001</strain>
    </source>
</reference>
<protein>
    <recommendedName>
        <fullName evidence="1">PCI domain-containing protein</fullName>
    </recommendedName>
</protein>
<feature type="domain" description="PCI" evidence="1">
    <location>
        <begin position="198"/>
        <end position="379"/>
    </location>
</feature>
<evidence type="ECO:0000313" key="2">
    <source>
        <dbReference type="EMBL" id="OMJ79888.1"/>
    </source>
</evidence>
<dbReference type="InterPro" id="IPR036388">
    <property type="entry name" value="WH-like_DNA-bd_sf"/>
</dbReference>
<organism evidence="2 3">
    <name type="scientific">Stentor coeruleus</name>
    <dbReference type="NCBI Taxonomy" id="5963"/>
    <lineage>
        <taxon>Eukaryota</taxon>
        <taxon>Sar</taxon>
        <taxon>Alveolata</taxon>
        <taxon>Ciliophora</taxon>
        <taxon>Postciliodesmatophora</taxon>
        <taxon>Heterotrichea</taxon>
        <taxon>Heterotrichida</taxon>
        <taxon>Stentoridae</taxon>
        <taxon>Stentor</taxon>
    </lineage>
</organism>
<keyword evidence="3" id="KW-1185">Reference proteome</keyword>
<dbReference type="AlphaFoldDB" id="A0A1R2BSV9"/>
<dbReference type="InterPro" id="IPR000717">
    <property type="entry name" value="PCI_dom"/>
</dbReference>
<evidence type="ECO:0000259" key="1">
    <source>
        <dbReference type="PROSITE" id="PS50250"/>
    </source>
</evidence>
<evidence type="ECO:0000313" key="3">
    <source>
        <dbReference type="Proteomes" id="UP000187209"/>
    </source>
</evidence>
<dbReference type="Gene3D" id="1.10.10.10">
    <property type="entry name" value="Winged helix-like DNA-binding domain superfamily/Winged helix DNA-binding domain"/>
    <property type="match status" value="1"/>
</dbReference>
<dbReference type="InterPro" id="IPR045114">
    <property type="entry name" value="Csn12-like"/>
</dbReference>
<accession>A0A1R2BSV9</accession>
<dbReference type="PROSITE" id="PS50250">
    <property type="entry name" value="PCI"/>
    <property type="match status" value="1"/>
</dbReference>
<name>A0A1R2BSV9_9CILI</name>
<dbReference type="Proteomes" id="UP000187209">
    <property type="component" value="Unassembled WGS sequence"/>
</dbReference>
<dbReference type="EMBL" id="MPUH01000449">
    <property type="protein sequence ID" value="OMJ79888.1"/>
    <property type="molecule type" value="Genomic_DNA"/>
</dbReference>
<dbReference type="PANTHER" id="PTHR12732:SF0">
    <property type="entry name" value="PCI DOMAIN-CONTAINING PROTEIN 2"/>
    <property type="match status" value="1"/>
</dbReference>
<gene>
    <name evidence="2" type="ORF">SteCoe_19972</name>
</gene>
<dbReference type="GO" id="GO:0016973">
    <property type="term" value="P:poly(A)+ mRNA export from nucleus"/>
    <property type="evidence" value="ECO:0007669"/>
    <property type="project" value="TreeGrafter"/>
</dbReference>
<sequence>MDYKRWTHEILKSFVNFEESQVKKLLFQVKINEVPPNQALRIEVEKILTNDFQVTDGDSELWVNFLSEHLDAKSRKHQIFRHMNQAYQAFVKIYKEDDEGYKYYPLIKDYSSRLLKEGTKASNIKEVINSYRILLSACQCHKPLPYSQVLGLIFAINISCKACFRLNNLQQLTSLLRIINNENSKFPKLNKYPMAQQVEFKFYEGKFYLYENNLDMAYESLVYAFEKSYKDSLRNKKVILKYLIPLRILHGKYPTRELLDKYELQEYIRVIDAIKNGQVKDMEKILEINQVKYIRNGVLLVMDLIKLLCYRNFFRRVYKIVKRNILTFEVIKRALIVAGVQDVDDCRVFAIFNGLICYKWMRGQVNMMTKTVVFREQNTFPSVN</sequence>